<evidence type="ECO:0000259" key="3">
    <source>
        <dbReference type="SMART" id="SM00065"/>
    </source>
</evidence>
<dbReference type="PANTHER" id="PTHR43156">
    <property type="entry name" value="STAGE II SPORULATION PROTEIN E-RELATED"/>
    <property type="match status" value="1"/>
</dbReference>
<reference evidence="5" key="2">
    <citation type="submission" date="2020-01" db="EMBL/GenBank/DDBJ databases">
        <authorList>
            <person name="Algora L."/>
            <person name="Schniete J.K."/>
            <person name="MacFadyen A."/>
            <person name="Hoskisson P.A."/>
            <person name="Hunter I.S."/>
            <person name="Herron P.R."/>
        </authorList>
    </citation>
    <scope>NUCLEOTIDE SEQUENCE</scope>
    <source>
        <strain evidence="5">ATCC 10970</strain>
    </source>
</reference>
<dbReference type="GO" id="GO:0016791">
    <property type="term" value="F:phosphatase activity"/>
    <property type="evidence" value="ECO:0007669"/>
    <property type="project" value="TreeGrafter"/>
</dbReference>
<dbReference type="EMBL" id="CP048261">
    <property type="protein sequence ID" value="QST85117.1"/>
    <property type="molecule type" value="Genomic_DNA"/>
</dbReference>
<sequence length="480" mass="50613">MPDDKQSGKPELASEDGREREARRIAAVRRYDILGTPPDGAFDRIAALAGRLFDVPMATVTIVDTDRVWFKAAYGLEGATQTDRDASLSSSAILTDAPLVIPDTRHDALTRAHPMVTGPARIRFYAAAPITTADGHRLGAVDVRDTRPRRITPEQAAALTDLATLVMDQLELRLSALHMLRRQRELLQVARAARDRAEQDRARTAAFAAVLQSSLLPPALPHVPGLQAACHYTTASVHDIGGDFYDIFPLGAGRWAFCLGDVSGRGATAAALTSMIRHTLRSTALLESDPRTVLEILNKALLADPTAGVRLCTLVFGTLVPDPAGGFTITLTGGGHPPAYHLRPARRGLRPRAEPMQLSGGMLLGVLDGASVVSRTLRLAPGEALLLRSDGLTASRTSHGARFDEESLAAHLTHHAATSTATRAAAVIDDLAALLATFPVGPADDVALLALSATPLGAGGAPVGASGTTHTSGPRPQERA</sequence>
<accession>A0A8A1UXI5</accession>
<dbReference type="Pfam" id="PF07228">
    <property type="entry name" value="SpoIIE"/>
    <property type="match status" value="1"/>
</dbReference>
<feature type="domain" description="PPM-type phosphatase" evidence="4">
    <location>
        <begin position="223"/>
        <end position="453"/>
    </location>
</feature>
<evidence type="ECO:0000256" key="2">
    <source>
        <dbReference type="SAM" id="MobiDB-lite"/>
    </source>
</evidence>
<feature type="region of interest" description="Disordered" evidence="2">
    <location>
        <begin position="1"/>
        <end position="21"/>
    </location>
</feature>
<dbReference type="SMART" id="SM00065">
    <property type="entry name" value="GAF"/>
    <property type="match status" value="1"/>
</dbReference>
<dbReference type="InterPro" id="IPR029016">
    <property type="entry name" value="GAF-like_dom_sf"/>
</dbReference>
<name>A0A8A1UXI5_STRR1</name>
<evidence type="ECO:0000259" key="4">
    <source>
        <dbReference type="SMART" id="SM00331"/>
    </source>
</evidence>
<dbReference type="InterPro" id="IPR001932">
    <property type="entry name" value="PPM-type_phosphatase-like_dom"/>
</dbReference>
<feature type="domain" description="GAF" evidence="3">
    <location>
        <begin position="37"/>
        <end position="180"/>
    </location>
</feature>
<feature type="region of interest" description="Disordered" evidence="2">
    <location>
        <begin position="459"/>
        <end position="480"/>
    </location>
</feature>
<dbReference type="PANTHER" id="PTHR43156:SF2">
    <property type="entry name" value="STAGE II SPORULATION PROTEIN E"/>
    <property type="match status" value="1"/>
</dbReference>
<dbReference type="Gene3D" id="3.30.450.40">
    <property type="match status" value="1"/>
</dbReference>
<keyword evidence="1" id="KW-0378">Hydrolase</keyword>
<dbReference type="SUPFAM" id="SSF81606">
    <property type="entry name" value="PP2C-like"/>
    <property type="match status" value="1"/>
</dbReference>
<reference evidence="5" key="1">
    <citation type="submission" date="2012-12" db="EMBL/GenBank/DDBJ databases">
        <authorList>
            <person name="Pethick F.E."/>
            <person name="MacFadyen A.C."/>
            <person name="Tang Z."/>
            <person name="Sangal V."/>
            <person name="Tze-Tze L."/>
            <person name="Chu J."/>
            <person name="Guo M."/>
            <person name="Kirby R."/>
            <person name="Hoskisson P.A."/>
            <person name="Herron P.R."/>
            <person name="Hunter I.S."/>
        </authorList>
    </citation>
    <scope>NUCLEOTIDE SEQUENCE</scope>
    <source>
        <strain evidence="5">ATCC 10970</strain>
    </source>
</reference>
<dbReference type="InterPro" id="IPR003018">
    <property type="entry name" value="GAF"/>
</dbReference>
<dbReference type="Pfam" id="PF01590">
    <property type="entry name" value="GAF"/>
    <property type="match status" value="1"/>
</dbReference>
<evidence type="ECO:0000313" key="5">
    <source>
        <dbReference type="EMBL" id="QST85117.1"/>
    </source>
</evidence>
<dbReference type="InterPro" id="IPR036457">
    <property type="entry name" value="PPM-type-like_dom_sf"/>
</dbReference>
<evidence type="ECO:0000313" key="6">
    <source>
        <dbReference type="Proteomes" id="UP000011074"/>
    </source>
</evidence>
<dbReference type="GeneID" id="66859862"/>
<dbReference type="AlphaFoldDB" id="A0A8A1UXI5"/>
<evidence type="ECO:0000256" key="1">
    <source>
        <dbReference type="ARBA" id="ARBA00022801"/>
    </source>
</evidence>
<dbReference type="InterPro" id="IPR052016">
    <property type="entry name" value="Bact_Sigma-Reg"/>
</dbReference>
<protein>
    <submittedName>
        <fullName evidence="5">SpoIIE family protein phosphatase</fullName>
    </submittedName>
</protein>
<dbReference type="Proteomes" id="UP000011074">
    <property type="component" value="Chromosome"/>
</dbReference>
<dbReference type="Gene3D" id="3.60.40.10">
    <property type="entry name" value="PPM-type phosphatase domain"/>
    <property type="match status" value="1"/>
</dbReference>
<gene>
    <name evidence="5" type="ORF">SRIM_037785</name>
</gene>
<reference evidence="5" key="3">
    <citation type="journal article" date="2021" name="bioRxiv">
        <title>Bilateral symmetry of linear streptomycete chromosomes.</title>
        <authorList>
            <person name="Algora-Gallardo L."/>
            <person name="Schniete J.K."/>
            <person name="Mark D.R."/>
            <person name="Hunter I.S."/>
            <person name="Herron P.R."/>
        </authorList>
    </citation>
    <scope>NUCLEOTIDE SEQUENCE</scope>
    <source>
        <strain evidence="5">ATCC 10970</strain>
    </source>
</reference>
<dbReference type="RefSeq" id="WP_063726408.1">
    <property type="nucleotide sequence ID" value="NZ_CP048261.1"/>
</dbReference>
<proteinExistence type="predicted"/>
<dbReference type="SMART" id="SM00331">
    <property type="entry name" value="PP2C_SIG"/>
    <property type="match status" value="1"/>
</dbReference>
<organism evidence="5 6">
    <name type="scientific">Streptomyces rimosus subsp. rimosus (strain ATCC 10970 / DSM 40260 / JCM 4667 / NRRL 2234)</name>
    <dbReference type="NCBI Taxonomy" id="1265868"/>
    <lineage>
        <taxon>Bacteria</taxon>
        <taxon>Bacillati</taxon>
        <taxon>Actinomycetota</taxon>
        <taxon>Actinomycetes</taxon>
        <taxon>Kitasatosporales</taxon>
        <taxon>Streptomycetaceae</taxon>
        <taxon>Streptomyces</taxon>
    </lineage>
</organism>
<dbReference type="SUPFAM" id="SSF55781">
    <property type="entry name" value="GAF domain-like"/>
    <property type="match status" value="1"/>
</dbReference>